<gene>
    <name evidence="5" type="ORF">G7071_05725</name>
</gene>
<dbReference type="GO" id="GO:0043565">
    <property type="term" value="F:sequence-specific DNA binding"/>
    <property type="evidence" value="ECO:0007669"/>
    <property type="project" value="InterPro"/>
</dbReference>
<accession>A0A6G7YED5</accession>
<feature type="domain" description="HTH asnC-type" evidence="4">
    <location>
        <begin position="13"/>
        <end position="74"/>
    </location>
</feature>
<keyword evidence="6" id="KW-1185">Reference proteome</keyword>
<dbReference type="GO" id="GO:0005829">
    <property type="term" value="C:cytosol"/>
    <property type="evidence" value="ECO:0007669"/>
    <property type="project" value="TreeGrafter"/>
</dbReference>
<reference evidence="5 6" key="1">
    <citation type="submission" date="2020-03" db="EMBL/GenBank/DDBJ databases">
        <title>Nocardioides sp. nov., isolated from fish.</title>
        <authorList>
            <person name="Hyun D.-W."/>
            <person name="Bae J.-W."/>
        </authorList>
    </citation>
    <scope>NUCLEOTIDE SEQUENCE [LARGE SCALE GENOMIC DNA]</scope>
    <source>
        <strain evidence="5 6">HDW12A</strain>
    </source>
</reference>
<keyword evidence="2" id="KW-0238">DNA-binding</keyword>
<dbReference type="SUPFAM" id="SSF46785">
    <property type="entry name" value="Winged helix' DNA-binding domain"/>
    <property type="match status" value="1"/>
</dbReference>
<protein>
    <submittedName>
        <fullName evidence="5">Lrp/AsnC family transcriptional regulator</fullName>
    </submittedName>
</protein>
<dbReference type="InterPro" id="IPR000485">
    <property type="entry name" value="AsnC-type_HTH_dom"/>
</dbReference>
<dbReference type="Pfam" id="PF01037">
    <property type="entry name" value="AsnC_trans_reg"/>
    <property type="match status" value="1"/>
</dbReference>
<dbReference type="InterPro" id="IPR011008">
    <property type="entry name" value="Dimeric_a/b-barrel"/>
</dbReference>
<dbReference type="InterPro" id="IPR019887">
    <property type="entry name" value="Tscrpt_reg_AsnC/Lrp_C"/>
</dbReference>
<dbReference type="InterPro" id="IPR036388">
    <property type="entry name" value="WH-like_DNA-bd_sf"/>
</dbReference>
<dbReference type="InterPro" id="IPR019888">
    <property type="entry name" value="Tscrpt_reg_AsnC-like"/>
</dbReference>
<evidence type="ECO:0000256" key="1">
    <source>
        <dbReference type="ARBA" id="ARBA00023015"/>
    </source>
</evidence>
<dbReference type="InterPro" id="IPR036390">
    <property type="entry name" value="WH_DNA-bd_sf"/>
</dbReference>
<dbReference type="Gene3D" id="3.30.70.920">
    <property type="match status" value="1"/>
</dbReference>
<dbReference type="AlphaFoldDB" id="A0A6G7YED5"/>
<evidence type="ECO:0000313" key="6">
    <source>
        <dbReference type="Proteomes" id="UP000502035"/>
    </source>
</evidence>
<dbReference type="PANTHER" id="PTHR30154">
    <property type="entry name" value="LEUCINE-RESPONSIVE REGULATORY PROTEIN"/>
    <property type="match status" value="1"/>
</dbReference>
<proteinExistence type="predicted"/>
<evidence type="ECO:0000259" key="4">
    <source>
        <dbReference type="PROSITE" id="PS50956"/>
    </source>
</evidence>
<dbReference type="Gene3D" id="1.10.10.10">
    <property type="entry name" value="Winged helix-like DNA-binding domain superfamily/Winged helix DNA-binding domain"/>
    <property type="match status" value="1"/>
</dbReference>
<evidence type="ECO:0000256" key="3">
    <source>
        <dbReference type="ARBA" id="ARBA00023163"/>
    </source>
</evidence>
<dbReference type="RefSeq" id="WP_166316015.1">
    <property type="nucleotide sequence ID" value="NZ_CP049866.1"/>
</dbReference>
<organism evidence="5 6">
    <name type="scientific">Nocardioides piscis</name>
    <dbReference type="NCBI Taxonomy" id="2714938"/>
    <lineage>
        <taxon>Bacteria</taxon>
        <taxon>Bacillati</taxon>
        <taxon>Actinomycetota</taxon>
        <taxon>Actinomycetes</taxon>
        <taxon>Propionibacteriales</taxon>
        <taxon>Nocardioidaceae</taxon>
        <taxon>Nocardioides</taxon>
    </lineage>
</organism>
<dbReference type="PANTHER" id="PTHR30154:SF34">
    <property type="entry name" value="TRANSCRIPTIONAL REGULATOR AZLB"/>
    <property type="match status" value="1"/>
</dbReference>
<keyword evidence="1" id="KW-0805">Transcription regulation</keyword>
<dbReference type="SUPFAM" id="SSF54909">
    <property type="entry name" value="Dimeric alpha+beta barrel"/>
    <property type="match status" value="1"/>
</dbReference>
<keyword evidence="3" id="KW-0804">Transcription</keyword>
<dbReference type="EMBL" id="CP049866">
    <property type="protein sequence ID" value="QIK75001.1"/>
    <property type="molecule type" value="Genomic_DNA"/>
</dbReference>
<dbReference type="GO" id="GO:0043200">
    <property type="term" value="P:response to amino acid"/>
    <property type="evidence" value="ECO:0007669"/>
    <property type="project" value="TreeGrafter"/>
</dbReference>
<dbReference type="Pfam" id="PF13412">
    <property type="entry name" value="HTH_24"/>
    <property type="match status" value="1"/>
</dbReference>
<dbReference type="PRINTS" id="PR00033">
    <property type="entry name" value="HTHASNC"/>
</dbReference>
<dbReference type="SMART" id="SM00344">
    <property type="entry name" value="HTH_ASNC"/>
    <property type="match status" value="1"/>
</dbReference>
<dbReference type="Proteomes" id="UP000502035">
    <property type="component" value="Chromosome"/>
</dbReference>
<evidence type="ECO:0000256" key="2">
    <source>
        <dbReference type="ARBA" id="ARBA00023125"/>
    </source>
</evidence>
<sequence>MSPAPSSPDPAPLDALDRRLLTELAADGRITNAALAKRLGIAESTCLQRVRTLRERGVIRGVHADIDLAALGFPIQAVVKVRLGSHNRDHVASFHEVLAKVPGALRILHVGGEDDYLIHVAVASTQQLRDLVLEHVNVHPAVRHTETQIVFEEMPGSGVL</sequence>
<dbReference type="KEGG" id="npi:G7071_05725"/>
<name>A0A6G7YED5_9ACTN</name>
<dbReference type="PROSITE" id="PS50956">
    <property type="entry name" value="HTH_ASNC_2"/>
    <property type="match status" value="1"/>
</dbReference>
<evidence type="ECO:0000313" key="5">
    <source>
        <dbReference type="EMBL" id="QIK75001.1"/>
    </source>
</evidence>